<dbReference type="InterPro" id="IPR013106">
    <property type="entry name" value="Ig_V-set"/>
</dbReference>
<dbReference type="PANTHER" id="PTHR23278:SF19">
    <property type="entry name" value="OBSCURIN"/>
    <property type="match status" value="1"/>
</dbReference>
<dbReference type="OrthoDB" id="6515144at2759"/>
<dbReference type="EMBL" id="OC915294">
    <property type="protein sequence ID" value="CAD7639735.1"/>
    <property type="molecule type" value="Genomic_DNA"/>
</dbReference>
<dbReference type="InterPro" id="IPR013783">
    <property type="entry name" value="Ig-like_fold"/>
</dbReference>
<evidence type="ECO:0000313" key="2">
    <source>
        <dbReference type="EMBL" id="CAD7639735.1"/>
    </source>
</evidence>
<protein>
    <recommendedName>
        <fullName evidence="1">Ig-like domain-containing protein</fullName>
    </recommendedName>
</protein>
<accession>A0A7R9QD23</accession>
<sequence>MISTNYILLDNFDGIDGNGKQLDFIKAFPEQQVVLGSSVSLPCEITAPGMSTDSVTLILWYRGDDISGAPIYSIDARSRNTPLESAKHFIADDYEGRANFDITVRPALLKLSPIVDTDSGLYWCRVDFRWTRTTISTVLLSVVVPPKRVIIRDATGIELKSIAVFDEGSDVRLFCESIAEPIRLVKE</sequence>
<dbReference type="SUPFAM" id="SSF48726">
    <property type="entry name" value="Immunoglobulin"/>
    <property type="match status" value="1"/>
</dbReference>
<dbReference type="EMBL" id="CAJPVJ010000469">
    <property type="protein sequence ID" value="CAG2162575.1"/>
    <property type="molecule type" value="Genomic_DNA"/>
</dbReference>
<evidence type="ECO:0000313" key="3">
    <source>
        <dbReference type="Proteomes" id="UP000728032"/>
    </source>
</evidence>
<dbReference type="InterPro" id="IPR007110">
    <property type="entry name" value="Ig-like_dom"/>
</dbReference>
<dbReference type="InterPro" id="IPR003599">
    <property type="entry name" value="Ig_sub"/>
</dbReference>
<dbReference type="AlphaFoldDB" id="A0A7R9QD23"/>
<dbReference type="PANTHER" id="PTHR23278">
    <property type="entry name" value="SIDESTEP PROTEIN"/>
    <property type="match status" value="1"/>
</dbReference>
<dbReference type="Gene3D" id="2.60.40.10">
    <property type="entry name" value="Immunoglobulins"/>
    <property type="match status" value="1"/>
</dbReference>
<keyword evidence="3" id="KW-1185">Reference proteome</keyword>
<dbReference type="SMART" id="SM00409">
    <property type="entry name" value="IG"/>
    <property type="match status" value="1"/>
</dbReference>
<evidence type="ECO:0000259" key="1">
    <source>
        <dbReference type="PROSITE" id="PS50835"/>
    </source>
</evidence>
<dbReference type="Pfam" id="PF07686">
    <property type="entry name" value="V-set"/>
    <property type="match status" value="1"/>
</dbReference>
<name>A0A7R9QD23_9ACAR</name>
<proteinExistence type="predicted"/>
<organism evidence="2">
    <name type="scientific">Oppiella nova</name>
    <dbReference type="NCBI Taxonomy" id="334625"/>
    <lineage>
        <taxon>Eukaryota</taxon>
        <taxon>Metazoa</taxon>
        <taxon>Ecdysozoa</taxon>
        <taxon>Arthropoda</taxon>
        <taxon>Chelicerata</taxon>
        <taxon>Arachnida</taxon>
        <taxon>Acari</taxon>
        <taxon>Acariformes</taxon>
        <taxon>Sarcoptiformes</taxon>
        <taxon>Oribatida</taxon>
        <taxon>Brachypylina</taxon>
        <taxon>Oppioidea</taxon>
        <taxon>Oppiidae</taxon>
        <taxon>Oppiella</taxon>
    </lineage>
</organism>
<dbReference type="InterPro" id="IPR036179">
    <property type="entry name" value="Ig-like_dom_sf"/>
</dbReference>
<gene>
    <name evidence="2" type="ORF">ONB1V03_LOCUS2167</name>
</gene>
<dbReference type="PROSITE" id="PS50835">
    <property type="entry name" value="IG_LIKE"/>
    <property type="match status" value="1"/>
</dbReference>
<dbReference type="Proteomes" id="UP000728032">
    <property type="component" value="Unassembled WGS sequence"/>
</dbReference>
<reference evidence="2" key="1">
    <citation type="submission" date="2020-11" db="EMBL/GenBank/DDBJ databases">
        <authorList>
            <person name="Tran Van P."/>
        </authorList>
    </citation>
    <scope>NUCLEOTIDE SEQUENCE</scope>
</reference>
<feature type="domain" description="Ig-like" evidence="1">
    <location>
        <begin position="36"/>
        <end position="136"/>
    </location>
</feature>